<dbReference type="PANTHER" id="PTHR43065">
    <property type="entry name" value="SENSOR HISTIDINE KINASE"/>
    <property type="match status" value="1"/>
</dbReference>
<keyword evidence="17" id="KW-1185">Reference proteome</keyword>
<dbReference type="SUPFAM" id="SSF55874">
    <property type="entry name" value="ATPase domain of HSP90 chaperone/DNA topoisomerase II/histidine kinase"/>
    <property type="match status" value="1"/>
</dbReference>
<dbReference type="InterPro" id="IPR003661">
    <property type="entry name" value="HisK_dim/P_dom"/>
</dbReference>
<gene>
    <name evidence="16" type="primary">glnL</name>
    <name evidence="16" type="ORF">ACFOHL_17075</name>
</gene>
<evidence type="ECO:0000256" key="12">
    <source>
        <dbReference type="ARBA" id="ARBA00039567"/>
    </source>
</evidence>
<evidence type="ECO:0000256" key="13">
    <source>
        <dbReference type="ARBA" id="ARBA00042313"/>
    </source>
</evidence>
<evidence type="ECO:0000256" key="1">
    <source>
        <dbReference type="ARBA" id="ARBA00000085"/>
    </source>
</evidence>
<evidence type="ECO:0000256" key="2">
    <source>
        <dbReference type="ARBA" id="ARBA00012438"/>
    </source>
</evidence>
<evidence type="ECO:0000256" key="4">
    <source>
        <dbReference type="ARBA" id="ARBA00022679"/>
    </source>
</evidence>
<keyword evidence="6" id="KW-0418">Kinase</keyword>
<dbReference type="SMART" id="SM00091">
    <property type="entry name" value="PAS"/>
    <property type="match status" value="1"/>
</dbReference>
<keyword evidence="5" id="KW-0547">Nucleotide-binding</keyword>
<dbReference type="Gene3D" id="3.30.450.20">
    <property type="entry name" value="PAS domain"/>
    <property type="match status" value="1"/>
</dbReference>
<feature type="domain" description="Histidine kinase" evidence="15">
    <location>
        <begin position="139"/>
        <end position="355"/>
    </location>
</feature>
<reference evidence="17" key="1">
    <citation type="journal article" date="2019" name="Int. J. Syst. Evol. Microbiol.">
        <title>The Global Catalogue of Microorganisms (GCM) 10K type strain sequencing project: providing services to taxonomists for standard genome sequencing and annotation.</title>
        <authorList>
            <consortium name="The Broad Institute Genomics Platform"/>
            <consortium name="The Broad Institute Genome Sequencing Center for Infectious Disease"/>
            <person name="Wu L."/>
            <person name="Ma J."/>
        </authorList>
    </citation>
    <scope>NUCLEOTIDE SEQUENCE [LARGE SCALE GENOMIC DNA]</scope>
    <source>
        <strain evidence="17">KCTC 52473</strain>
    </source>
</reference>
<evidence type="ECO:0000313" key="17">
    <source>
        <dbReference type="Proteomes" id="UP001595478"/>
    </source>
</evidence>
<dbReference type="Pfam" id="PF00512">
    <property type="entry name" value="HisKA"/>
    <property type="match status" value="1"/>
</dbReference>
<evidence type="ECO:0000256" key="6">
    <source>
        <dbReference type="ARBA" id="ARBA00022777"/>
    </source>
</evidence>
<dbReference type="PRINTS" id="PR00344">
    <property type="entry name" value="BCTRLSENSOR"/>
</dbReference>
<dbReference type="SUPFAM" id="SSF55785">
    <property type="entry name" value="PYP-like sensor domain (PAS domain)"/>
    <property type="match status" value="1"/>
</dbReference>
<dbReference type="InterPro" id="IPR035965">
    <property type="entry name" value="PAS-like_dom_sf"/>
</dbReference>
<evidence type="ECO:0000256" key="5">
    <source>
        <dbReference type="ARBA" id="ARBA00022741"/>
    </source>
</evidence>
<evidence type="ECO:0000256" key="11">
    <source>
        <dbReference type="ARBA" id="ARBA00037696"/>
    </source>
</evidence>
<evidence type="ECO:0000256" key="14">
    <source>
        <dbReference type="ARBA" id="ARBA00043094"/>
    </source>
</evidence>
<protein>
    <recommendedName>
        <fullName evidence="12">Sensory histidine kinase/phosphatase NtrB</fullName>
        <ecNumber evidence="2">2.7.13.3</ecNumber>
    </recommendedName>
    <alternativeName>
        <fullName evidence="13">Nitrogen regulation protein NR(II)</fullName>
    </alternativeName>
    <alternativeName>
        <fullName evidence="14">Nitrogen regulator II</fullName>
    </alternativeName>
</protein>
<accession>A0ABV7FWY7</accession>
<dbReference type="SMART" id="SM00388">
    <property type="entry name" value="HisKA"/>
    <property type="match status" value="1"/>
</dbReference>
<dbReference type="RefSeq" id="WP_376921455.1">
    <property type="nucleotide sequence ID" value="NZ_JBHRSW010000049.1"/>
</dbReference>
<dbReference type="EC" id="2.7.13.3" evidence="2"/>
<dbReference type="SUPFAM" id="SSF47384">
    <property type="entry name" value="Homodimeric domain of signal transducing histidine kinase"/>
    <property type="match status" value="1"/>
</dbReference>
<dbReference type="InterPro" id="IPR036890">
    <property type="entry name" value="HATPase_C_sf"/>
</dbReference>
<evidence type="ECO:0000256" key="7">
    <source>
        <dbReference type="ARBA" id="ARBA00022801"/>
    </source>
</evidence>
<proteinExistence type="predicted"/>
<comment type="caution">
    <text evidence="16">The sequence shown here is derived from an EMBL/GenBank/DDBJ whole genome shotgun (WGS) entry which is preliminary data.</text>
</comment>
<dbReference type="PROSITE" id="PS50109">
    <property type="entry name" value="HIS_KIN"/>
    <property type="match status" value="1"/>
</dbReference>
<evidence type="ECO:0000256" key="8">
    <source>
        <dbReference type="ARBA" id="ARBA00022840"/>
    </source>
</evidence>
<evidence type="ECO:0000256" key="9">
    <source>
        <dbReference type="ARBA" id="ARBA00023012"/>
    </source>
</evidence>
<keyword evidence="4" id="KW-0808">Transferase</keyword>
<evidence type="ECO:0000256" key="10">
    <source>
        <dbReference type="ARBA" id="ARBA00023231"/>
    </source>
</evidence>
<dbReference type="InterPro" id="IPR004358">
    <property type="entry name" value="Sig_transdc_His_kin-like_C"/>
</dbReference>
<comment type="function">
    <text evidence="11">Member of the two-component regulatory system NtrB/NtrC, which controls expression of the nitrogen-regulated (ntr) genes in response to nitrogen limitation. Under conditions of nitrogen limitation, NtrB autophosphorylates and transfers the phosphoryl group to NtrC. In the presence of nitrogen, acts as a phosphatase that dephosphorylates and inactivates NtrC.</text>
</comment>
<dbReference type="Gene3D" id="1.10.287.130">
    <property type="match status" value="1"/>
</dbReference>
<dbReference type="InterPro" id="IPR005467">
    <property type="entry name" value="His_kinase_dom"/>
</dbReference>
<sequence>MGNTPLLLETIFQSMTNALLVLDEEFNIVYVNEAALNVFETGLSQIQEKTFDEFFLQEHLDLRRFERAFSKGEEFSEAELQLCFKDGRCILVDLQANIFRVEQKEYLLLEIMPVDKQRKISQETQQYAQQVAARELIRGLAHEIKNPLGGIRGAAQLLNRQLPTREQQEFTQMIMEQADRLRGLVDRLLGPNTLPQKGYCNLHEVIEKVRSVIAADQSYSIRVIRDYDPSIPDVYADPDMLQQALLNIVRNASQALKDAHIEKPTIRLKTRIERSSVINGKRHALCALISVIDNGPGIPRELRDTLFYPMVTSKKNGSGLGLSIAQTLTDHHDGKIDLESFPGYTEFTIYIPITKKDANNE</sequence>
<dbReference type="NCBIfam" id="NF008293">
    <property type="entry name" value="PRK11073.1"/>
    <property type="match status" value="1"/>
</dbReference>
<evidence type="ECO:0000256" key="3">
    <source>
        <dbReference type="ARBA" id="ARBA00022553"/>
    </source>
</evidence>
<dbReference type="EMBL" id="JBHRSW010000049">
    <property type="protein sequence ID" value="MFC3123337.1"/>
    <property type="molecule type" value="Genomic_DNA"/>
</dbReference>
<keyword evidence="3" id="KW-0597">Phosphoprotein</keyword>
<dbReference type="Proteomes" id="UP001595478">
    <property type="component" value="Unassembled WGS sequence"/>
</dbReference>
<evidence type="ECO:0000259" key="15">
    <source>
        <dbReference type="PROSITE" id="PS50109"/>
    </source>
</evidence>
<keyword evidence="9" id="KW-0902">Two-component regulatory system</keyword>
<evidence type="ECO:0000313" key="16">
    <source>
        <dbReference type="EMBL" id="MFC3123337.1"/>
    </source>
</evidence>
<keyword evidence="7" id="KW-0378">Hydrolase</keyword>
<keyword evidence="8" id="KW-0067">ATP-binding</keyword>
<dbReference type="InterPro" id="IPR003594">
    <property type="entry name" value="HATPase_dom"/>
</dbReference>
<keyword evidence="10" id="KW-0535">Nitrogen fixation</keyword>
<organism evidence="16 17">
    <name type="scientific">Agaribacter flavus</name>
    <dbReference type="NCBI Taxonomy" id="1902781"/>
    <lineage>
        <taxon>Bacteria</taxon>
        <taxon>Pseudomonadati</taxon>
        <taxon>Pseudomonadota</taxon>
        <taxon>Gammaproteobacteria</taxon>
        <taxon>Alteromonadales</taxon>
        <taxon>Alteromonadaceae</taxon>
        <taxon>Agaribacter</taxon>
    </lineage>
</organism>
<dbReference type="Gene3D" id="3.30.565.10">
    <property type="entry name" value="Histidine kinase-like ATPase, C-terminal domain"/>
    <property type="match status" value="1"/>
</dbReference>
<dbReference type="CDD" id="cd00130">
    <property type="entry name" value="PAS"/>
    <property type="match status" value="1"/>
</dbReference>
<dbReference type="InterPro" id="IPR013767">
    <property type="entry name" value="PAS_fold"/>
</dbReference>
<dbReference type="Pfam" id="PF02518">
    <property type="entry name" value="HATPase_c"/>
    <property type="match status" value="1"/>
</dbReference>
<name>A0ABV7FWY7_9ALTE</name>
<dbReference type="PANTHER" id="PTHR43065:SF16">
    <property type="entry name" value="SENSORY HISTIDINE KINASE_PHOSPHATASE NTRB"/>
    <property type="match status" value="1"/>
</dbReference>
<dbReference type="Pfam" id="PF00989">
    <property type="entry name" value="PAS"/>
    <property type="match status" value="1"/>
</dbReference>
<comment type="catalytic activity">
    <reaction evidence="1">
        <text>ATP + protein L-histidine = ADP + protein N-phospho-L-histidine.</text>
        <dbReference type="EC" id="2.7.13.3"/>
    </reaction>
</comment>
<dbReference type="NCBIfam" id="TIGR00229">
    <property type="entry name" value="sensory_box"/>
    <property type="match status" value="1"/>
</dbReference>
<dbReference type="SMART" id="SM00387">
    <property type="entry name" value="HATPase_c"/>
    <property type="match status" value="1"/>
</dbReference>
<dbReference type="InterPro" id="IPR036097">
    <property type="entry name" value="HisK_dim/P_sf"/>
</dbReference>
<dbReference type="CDD" id="cd00082">
    <property type="entry name" value="HisKA"/>
    <property type="match status" value="1"/>
</dbReference>
<dbReference type="InterPro" id="IPR000014">
    <property type="entry name" value="PAS"/>
</dbReference>